<organism evidence="1 2">
    <name type="scientific">Aeromonas phage AS-gz</name>
    <dbReference type="NCBI Taxonomy" id="2026082"/>
    <lineage>
        <taxon>Viruses</taxon>
        <taxon>Duplodnaviria</taxon>
        <taxon>Heunggongvirae</taxon>
        <taxon>Uroviricota</taxon>
        <taxon>Caudoviricetes</taxon>
        <taxon>Pantevenvirales</taxon>
        <taxon>Straboviridae</taxon>
        <taxon>Tulanevirus</taxon>
        <taxon>Tulanevirus asgz</taxon>
    </lineage>
</organism>
<protein>
    <submittedName>
        <fullName evidence="1">Uncharacterized protein</fullName>
    </submittedName>
</protein>
<evidence type="ECO:0000313" key="2">
    <source>
        <dbReference type="Proteomes" id="UP000221110"/>
    </source>
</evidence>
<dbReference type="KEGG" id="vg:40089462"/>
<dbReference type="EMBL" id="MF479730">
    <property type="protein sequence ID" value="ASU00641.1"/>
    <property type="molecule type" value="Genomic_DNA"/>
</dbReference>
<keyword evidence="2" id="KW-1185">Reference proteome</keyword>
<accession>A0A223LFW0</accession>
<dbReference type="Proteomes" id="UP000221110">
    <property type="component" value="Segment"/>
</dbReference>
<sequence length="71" mass="7930">MINFTEAFGNVKSHAMFFSPYLDTFINVYGVETDSPSVFMNIKGTKKAKRLGGKKAASYIEYVQIELAKGE</sequence>
<reference evidence="1 2" key="1">
    <citation type="submission" date="2017-07" db="EMBL/GenBank/DDBJ databases">
        <title>In vitro design and evaluation of phage cocktails against multidrug-resistant Aeromonas salmonicida.</title>
        <authorList>
            <person name="Chen L."/>
            <person name="Yuan S."/>
            <person name="Ma Y."/>
        </authorList>
    </citation>
    <scope>NUCLEOTIDE SEQUENCE [LARGE SCALE GENOMIC DNA]</scope>
</reference>
<dbReference type="RefSeq" id="YP_009613092.1">
    <property type="nucleotide sequence ID" value="NC_042019.1"/>
</dbReference>
<dbReference type="GeneID" id="40089462"/>
<proteinExistence type="predicted"/>
<name>A0A223LFW0_9CAUD</name>
<evidence type="ECO:0000313" key="1">
    <source>
        <dbReference type="EMBL" id="ASU00641.1"/>
    </source>
</evidence>